<evidence type="ECO:0000256" key="1">
    <source>
        <dbReference type="ARBA" id="ARBA00004071"/>
    </source>
</evidence>
<feature type="signal peptide" evidence="7">
    <location>
        <begin position="1"/>
        <end position="23"/>
    </location>
</feature>
<dbReference type="PANTHER" id="PTHR10030">
    <property type="entry name" value="ALPHA-L-FUCOSIDASE"/>
    <property type="match status" value="1"/>
</dbReference>
<evidence type="ECO:0000259" key="8">
    <source>
        <dbReference type="Pfam" id="PF01120"/>
    </source>
</evidence>
<evidence type="ECO:0000259" key="9">
    <source>
        <dbReference type="Pfam" id="PF16757"/>
    </source>
</evidence>
<keyword evidence="4 7" id="KW-0732">Signal</keyword>
<dbReference type="InterPro" id="IPR013780">
    <property type="entry name" value="Glyco_hydro_b"/>
</dbReference>
<sequence>MKTKLKHVLLTLCPLWFATSAVAGGDKLDGKYFNTSNQSLVQYQIPEWYKDAKIGYWCTWGVYSVPAFAGDHAAEWYGRWMYNVDDGSGNEKGQGFERRGLKTAAYHKQKYGDPSKFGYKDFIPMFKAEKWNADEWADLFVEGGAKFFVFMAMHHDNFLMWDSKHQPFNSVNMGPKRDFTAEMKRAVKARGLHFGVSNHAAWNGSFFEFNHRNGFDGLNKENQALYGTGKVDREAVERWWQVTTELADKYQPDLYYFDWGWNLGAFTEHDRKRFLAHYYNKAIDLGKGRFPAPNVAVNYKNRKKLPVGSAVLDLERGGMKGQEKFLWQNDTSLGLHSWSYAPDEEYRSANQVVDMLMDIISKNGVLLLNIGPKADGSIPAEAAVPVKKIGKWLAKNGEAVYATRPWQIFGEGPTVPSEKMHGDQVEYTAKDIRFTRSKDNKNLYVTFLGWPDTANVPSLANLDLSNIQNVTLLSNQHSVNWKQTPNGLNFDLDAVSNVDRGDYAFVVKIEFKGAVPNL</sequence>
<keyword evidence="11" id="KW-1185">Reference proteome</keyword>
<feature type="domain" description="Alpha-L-fucosidase C-terminal" evidence="9">
    <location>
        <begin position="424"/>
        <end position="510"/>
    </location>
</feature>
<comment type="function">
    <text evidence="1">Alpha-L-fucosidase is responsible for hydrolyzing the alpha-1,6-linked fucose joined to the reducing-end N-acetylglucosamine of the carbohydrate moieties of glycoproteins.</text>
</comment>
<evidence type="ECO:0000256" key="3">
    <source>
        <dbReference type="ARBA" id="ARBA00012662"/>
    </source>
</evidence>
<evidence type="ECO:0000256" key="6">
    <source>
        <dbReference type="ARBA" id="ARBA00023295"/>
    </source>
</evidence>
<dbReference type="PANTHER" id="PTHR10030:SF37">
    <property type="entry name" value="ALPHA-L-FUCOSIDASE-RELATED"/>
    <property type="match status" value="1"/>
</dbReference>
<dbReference type="EC" id="3.2.1.51" evidence="3"/>
<evidence type="ECO:0000256" key="5">
    <source>
        <dbReference type="ARBA" id="ARBA00022801"/>
    </source>
</evidence>
<dbReference type="InterPro" id="IPR057739">
    <property type="entry name" value="Glyco_hydro_29_N"/>
</dbReference>
<accession>A0ABY7AS69</accession>
<organism evidence="10 11">
    <name type="scientific">Catenovulum adriaticum</name>
    <dbReference type="NCBI Taxonomy" id="2984846"/>
    <lineage>
        <taxon>Bacteria</taxon>
        <taxon>Pseudomonadati</taxon>
        <taxon>Pseudomonadota</taxon>
        <taxon>Gammaproteobacteria</taxon>
        <taxon>Alteromonadales</taxon>
        <taxon>Alteromonadaceae</taxon>
        <taxon>Catenovulum</taxon>
    </lineage>
</organism>
<dbReference type="Gene3D" id="2.60.40.1180">
    <property type="entry name" value="Golgi alpha-mannosidase II"/>
    <property type="match status" value="1"/>
</dbReference>
<dbReference type="InterPro" id="IPR017853">
    <property type="entry name" value="GH"/>
</dbReference>
<dbReference type="Gene3D" id="3.20.20.80">
    <property type="entry name" value="Glycosidases"/>
    <property type="match status" value="1"/>
</dbReference>
<gene>
    <name evidence="10" type="ORF">OLW01_16680</name>
</gene>
<dbReference type="InterPro" id="IPR031919">
    <property type="entry name" value="Fucosidase_C"/>
</dbReference>
<evidence type="ECO:0000313" key="11">
    <source>
        <dbReference type="Proteomes" id="UP001163726"/>
    </source>
</evidence>
<dbReference type="InterPro" id="IPR000933">
    <property type="entry name" value="Glyco_hydro_29"/>
</dbReference>
<dbReference type="SUPFAM" id="SSF51445">
    <property type="entry name" value="(Trans)glycosidases"/>
    <property type="match status" value="1"/>
</dbReference>
<dbReference type="EMBL" id="CP109967">
    <property type="protein sequence ID" value="WAJ72374.1"/>
    <property type="molecule type" value="Genomic_DNA"/>
</dbReference>
<dbReference type="Proteomes" id="UP001163726">
    <property type="component" value="Plasmid pCadTS8_2"/>
</dbReference>
<comment type="similarity">
    <text evidence="2">Belongs to the glycosyl hydrolase 29 family.</text>
</comment>
<dbReference type="Pfam" id="PF01120">
    <property type="entry name" value="Alpha_L_fucos"/>
    <property type="match status" value="1"/>
</dbReference>
<evidence type="ECO:0000256" key="2">
    <source>
        <dbReference type="ARBA" id="ARBA00007951"/>
    </source>
</evidence>
<protein>
    <recommendedName>
        <fullName evidence="3">alpha-L-fucosidase</fullName>
        <ecNumber evidence="3">3.2.1.51</ecNumber>
    </recommendedName>
</protein>
<reference evidence="10" key="1">
    <citation type="submission" date="2022-10" db="EMBL/GenBank/DDBJ databases">
        <title>Catenovulum adriacola sp. nov. isolated in the Harbour of Susak.</title>
        <authorList>
            <person name="Schoch T."/>
            <person name="Reich S.J."/>
            <person name="Stoeferle S."/>
            <person name="Flaiz M."/>
            <person name="Kazda M."/>
            <person name="Riedel C.U."/>
            <person name="Duerre P."/>
        </authorList>
    </citation>
    <scope>NUCLEOTIDE SEQUENCE</scope>
    <source>
        <strain evidence="10">TS8</strain>
        <plasmid evidence="10">pCadTS8_2</plasmid>
    </source>
</reference>
<evidence type="ECO:0000256" key="7">
    <source>
        <dbReference type="SAM" id="SignalP"/>
    </source>
</evidence>
<keyword evidence="6" id="KW-0326">Glycosidase</keyword>
<dbReference type="PRINTS" id="PR00741">
    <property type="entry name" value="GLHYDRLASE29"/>
</dbReference>
<evidence type="ECO:0000256" key="4">
    <source>
        <dbReference type="ARBA" id="ARBA00022729"/>
    </source>
</evidence>
<feature type="domain" description="Glycoside hydrolase family 29 N-terminal" evidence="8">
    <location>
        <begin position="31"/>
        <end position="398"/>
    </location>
</feature>
<dbReference type="RefSeq" id="WP_268077146.1">
    <property type="nucleotide sequence ID" value="NZ_CP109967.1"/>
</dbReference>
<dbReference type="InterPro" id="IPR016286">
    <property type="entry name" value="FUC_metazoa-typ"/>
</dbReference>
<dbReference type="Pfam" id="PF16757">
    <property type="entry name" value="Fucosidase_C"/>
    <property type="match status" value="1"/>
</dbReference>
<feature type="chain" id="PRO_5045936790" description="alpha-L-fucosidase" evidence="7">
    <location>
        <begin position="24"/>
        <end position="518"/>
    </location>
</feature>
<keyword evidence="10" id="KW-0614">Plasmid</keyword>
<keyword evidence="5" id="KW-0378">Hydrolase</keyword>
<evidence type="ECO:0000313" key="10">
    <source>
        <dbReference type="EMBL" id="WAJ72374.1"/>
    </source>
</evidence>
<dbReference type="SMART" id="SM00812">
    <property type="entry name" value="Alpha_L_fucos"/>
    <property type="match status" value="1"/>
</dbReference>
<proteinExistence type="inferred from homology"/>
<name>A0ABY7AS69_9ALTE</name>
<dbReference type="PIRSF" id="PIRSF001092">
    <property type="entry name" value="Alpha-L-fucosidase"/>
    <property type="match status" value="1"/>
</dbReference>
<geneLocation type="plasmid" evidence="10 11">
    <name>pCadTS8_2</name>
</geneLocation>